<dbReference type="Gene3D" id="3.30.70.1430">
    <property type="entry name" value="Multidrug efflux transporter AcrB pore domain"/>
    <property type="match status" value="2"/>
</dbReference>
<feature type="transmembrane region" description="Helical" evidence="1">
    <location>
        <begin position="360"/>
        <end position="378"/>
    </location>
</feature>
<dbReference type="OrthoDB" id="5287122at2"/>
<dbReference type="Pfam" id="PF00873">
    <property type="entry name" value="ACR_tran"/>
    <property type="match status" value="1"/>
</dbReference>
<feature type="transmembrane region" description="Helical" evidence="1">
    <location>
        <begin position="914"/>
        <end position="935"/>
    </location>
</feature>
<keyword evidence="1" id="KW-1133">Transmembrane helix</keyword>
<dbReference type="Gene3D" id="3.30.70.1440">
    <property type="entry name" value="Multidrug efflux transporter AcrB pore domain"/>
    <property type="match status" value="1"/>
</dbReference>
<dbReference type="InterPro" id="IPR027463">
    <property type="entry name" value="AcrB_DN_DC_subdom"/>
</dbReference>
<dbReference type="AlphaFoldDB" id="N6WNZ2"/>
<sequence length="1045" mass="113459">MSDRTRGLIGFMTAHRVAPNLLMLVLLLGGLYMTTKITQEVFPDFQVDAIEVSVSYPNATPEEIEQGVVLPVEEAVRGLIGIKEVTSVAREGAGMVTLELIEGADMQRTYQDVIRAVDQIQTFPDDAEEPEIEYSGWRRDVLDLLVYGDAPEQSLRSAAEQIRDRLLLEPGITQADLDDVRDYEIHIDIPEDRLRAYGLTLQDVASIVADSARDRSAGAVDTAAGEILLQVDERRSHAEEFRDIVIRASEGGSILRLGDIATITDGFSETVEDIQSYNGMRALEVEVFRVGTETPIGVSEAARSVLPEIRSGLPPSIDVVIQGDASEVYQQRLELLLKNGFFGLMLVLALLSLFLEFKLAFWVTVGIPTAFLGAFLFLPGMGVSINMISLFAFIIALGIVVDDAIVAGENIYEYRSRGMPFLDAAIQGARDIAVPILISVVTNIVAFLPLAVIPGPFGQIWAVIPAVVGTVFVISLIEALIILPAHLAYVREGARTRIGAHLHGFQQKISHGFTRLIDQVYGRVLALTLRWRYVTLAAALTVLAITLAWPLSGRMGFILMPRVEGDRAEVTATLPYGAPVSEARRVRDELTESARQVIADNGGDALASGIYASIEDSTVEVRIYLTQPDVRPVSTAEVAQKWRQLTGDILGVESLQFQSDRGGPGGGAGLTVQLSHSNTETLNQAASVLGKRLASVNHVTDVDDSYAEGKPRWSLKLTEAGRSLGLTAGDVATQVRNAFYGAEAFKLLRGANEVTVRVQLPPELSQSSVAVSSFMIRTESGQYVPLDQVATIEPGVSATSIRRENGRRVMPVTANVEPMEQTNRVLSTLQQELLPQLMQDFPGLSYSFGGRQESMRDAVDSFYVTVSLALMGIFVLLALPFRSYVQPFIVMTAIPFGIVGAVLGHLIMGYSLSLISIMGIIALGGVVVNGSLVLIDYANARKREGYAAIEAIHAAGVRRFRPIFLTTCTTFGGLAPMIFETSMQARFMIPMAISLGYGILFSSALLLLVVPSLYMVLEDIVDRVTGGARAVMGEILPDEPEGENR</sequence>
<dbReference type="PRINTS" id="PR00702">
    <property type="entry name" value="ACRIFLAVINRP"/>
</dbReference>
<dbReference type="PATRIC" id="fig|626887.3.peg.3519"/>
<feature type="transmembrane region" description="Helical" evidence="1">
    <location>
        <begin position="991"/>
        <end position="1014"/>
    </location>
</feature>
<feature type="transmembrane region" description="Helical" evidence="1">
    <location>
        <begin position="17"/>
        <end position="35"/>
    </location>
</feature>
<evidence type="ECO:0000313" key="3">
    <source>
        <dbReference type="Proteomes" id="UP000013165"/>
    </source>
</evidence>
<gene>
    <name evidence="2" type="ORF">J057_17610</name>
</gene>
<dbReference type="SUPFAM" id="SSF82866">
    <property type="entry name" value="Multidrug efflux transporter AcrB transmembrane domain"/>
    <property type="match status" value="2"/>
</dbReference>
<dbReference type="InterPro" id="IPR001036">
    <property type="entry name" value="Acrflvin-R"/>
</dbReference>
<feature type="transmembrane region" description="Helical" evidence="1">
    <location>
        <begin position="960"/>
        <end position="979"/>
    </location>
</feature>
<feature type="transmembrane region" description="Helical" evidence="1">
    <location>
        <begin position="460"/>
        <end position="483"/>
    </location>
</feature>
<feature type="transmembrane region" description="Helical" evidence="1">
    <location>
        <begin position="390"/>
        <end position="412"/>
    </location>
</feature>
<reference evidence="2 3" key="1">
    <citation type="journal article" date="2013" name="Genome Announc.">
        <title>Genome Sequence of the Polycyclic Aromatic Hydrocarbon-Degrading Bacterium Strain Marinobacter nanhaiticus D15-8WT.</title>
        <authorList>
            <person name="Cui Z."/>
            <person name="Gao W."/>
            <person name="Li Q."/>
            <person name="Xu G."/>
            <person name="Zheng L."/>
        </authorList>
    </citation>
    <scope>NUCLEOTIDE SEQUENCE [LARGE SCALE GENOMIC DNA]</scope>
    <source>
        <strain evidence="2 3">D15-8W</strain>
    </source>
</reference>
<name>N6WNZ2_9GAMM</name>
<dbReference type="Proteomes" id="UP000013165">
    <property type="component" value="Unassembled WGS sequence"/>
</dbReference>
<dbReference type="PANTHER" id="PTHR32063">
    <property type="match status" value="1"/>
</dbReference>
<protein>
    <submittedName>
        <fullName evidence="2">AcrB/AcrD/AcrF family protein</fullName>
    </submittedName>
</protein>
<feature type="transmembrane region" description="Helical" evidence="1">
    <location>
        <begin position="887"/>
        <end position="907"/>
    </location>
</feature>
<dbReference type="SUPFAM" id="SSF82693">
    <property type="entry name" value="Multidrug efflux transporter AcrB pore domain, PN1, PN2, PC1 and PC2 subdomains"/>
    <property type="match status" value="2"/>
</dbReference>
<dbReference type="EMBL" id="APLQ01000014">
    <property type="protein sequence ID" value="ENO13236.1"/>
    <property type="molecule type" value="Genomic_DNA"/>
</dbReference>
<feature type="transmembrane region" description="Helical" evidence="1">
    <location>
        <begin position="861"/>
        <end position="881"/>
    </location>
</feature>
<evidence type="ECO:0000256" key="1">
    <source>
        <dbReference type="SAM" id="Phobius"/>
    </source>
</evidence>
<dbReference type="PANTHER" id="PTHR32063:SF33">
    <property type="entry name" value="RND SUPERFAMILY EFFLUX PUMP PERMEASE COMPONENT"/>
    <property type="match status" value="1"/>
</dbReference>
<evidence type="ECO:0000313" key="2">
    <source>
        <dbReference type="EMBL" id="ENO13236.1"/>
    </source>
</evidence>
<dbReference type="STRING" id="626887.J057_17610"/>
<keyword evidence="3" id="KW-1185">Reference proteome</keyword>
<dbReference type="Gene3D" id="3.30.70.1320">
    <property type="entry name" value="Multidrug efflux transporter AcrB pore domain like"/>
    <property type="match status" value="1"/>
</dbReference>
<accession>N6WNZ2</accession>
<feature type="transmembrane region" description="Helical" evidence="1">
    <location>
        <begin position="531"/>
        <end position="552"/>
    </location>
</feature>
<organism evidence="2 3">
    <name type="scientific">Marinobacter nanhaiticus D15-8W</name>
    <dbReference type="NCBI Taxonomy" id="626887"/>
    <lineage>
        <taxon>Bacteria</taxon>
        <taxon>Pseudomonadati</taxon>
        <taxon>Pseudomonadota</taxon>
        <taxon>Gammaproteobacteria</taxon>
        <taxon>Pseudomonadales</taxon>
        <taxon>Marinobacteraceae</taxon>
        <taxon>Marinobacter</taxon>
    </lineage>
</organism>
<feature type="transmembrane region" description="Helical" evidence="1">
    <location>
        <begin position="335"/>
        <end position="354"/>
    </location>
</feature>
<dbReference type="Gene3D" id="3.30.2090.10">
    <property type="entry name" value="Multidrug efflux transporter AcrB TolC docking domain, DN and DC subdomains"/>
    <property type="match status" value="2"/>
</dbReference>
<keyword evidence="1" id="KW-0812">Transmembrane</keyword>
<proteinExistence type="predicted"/>
<comment type="caution">
    <text evidence="2">The sequence shown here is derived from an EMBL/GenBank/DDBJ whole genome shotgun (WGS) entry which is preliminary data.</text>
</comment>
<dbReference type="Gene3D" id="1.20.1640.10">
    <property type="entry name" value="Multidrug efflux transporter AcrB transmembrane domain"/>
    <property type="match status" value="2"/>
</dbReference>
<feature type="transmembrane region" description="Helical" evidence="1">
    <location>
        <begin position="432"/>
        <end position="453"/>
    </location>
</feature>
<dbReference type="RefSeq" id="WP_004581461.1">
    <property type="nucleotide sequence ID" value="NZ_AP028878.1"/>
</dbReference>
<dbReference type="eggNOG" id="COG0841">
    <property type="taxonomic scope" value="Bacteria"/>
</dbReference>
<dbReference type="GO" id="GO:0005886">
    <property type="term" value="C:plasma membrane"/>
    <property type="evidence" value="ECO:0007669"/>
    <property type="project" value="TreeGrafter"/>
</dbReference>
<dbReference type="SUPFAM" id="SSF82714">
    <property type="entry name" value="Multidrug efflux transporter AcrB TolC docking domain, DN and DC subdomains"/>
    <property type="match status" value="2"/>
</dbReference>
<dbReference type="GO" id="GO:0042910">
    <property type="term" value="F:xenobiotic transmembrane transporter activity"/>
    <property type="evidence" value="ECO:0007669"/>
    <property type="project" value="TreeGrafter"/>
</dbReference>
<dbReference type="HOGENOM" id="CLU_002755_1_2_6"/>
<keyword evidence="1" id="KW-0472">Membrane</keyword>